<evidence type="ECO:0000256" key="4">
    <source>
        <dbReference type="ARBA" id="ARBA00032089"/>
    </source>
</evidence>
<evidence type="ECO:0000313" key="8">
    <source>
        <dbReference type="Proteomes" id="UP000228689"/>
    </source>
</evidence>
<dbReference type="AlphaFoldDB" id="A0A2M7RF06"/>
<evidence type="ECO:0000313" key="7">
    <source>
        <dbReference type="EMBL" id="PIY95340.1"/>
    </source>
</evidence>
<dbReference type="InterPro" id="IPR042175">
    <property type="entry name" value="Cell/Rod_MreC_2"/>
</dbReference>
<reference evidence="8" key="1">
    <citation type="submission" date="2017-09" db="EMBL/GenBank/DDBJ databases">
        <title>Depth-based differentiation of microbial function through sediment-hosted aquifers and enrichment of novel symbionts in the deep terrestrial subsurface.</title>
        <authorList>
            <person name="Probst A.J."/>
            <person name="Ladd B."/>
            <person name="Jarett J.K."/>
            <person name="Geller-Mcgrath D.E."/>
            <person name="Sieber C.M.K."/>
            <person name="Emerson J.B."/>
            <person name="Anantharaman K."/>
            <person name="Thomas B.C."/>
            <person name="Malmstrom R."/>
            <person name="Stieglmeier M."/>
            <person name="Klingl A."/>
            <person name="Woyke T."/>
            <person name="Ryan C.M."/>
            <person name="Banfield J.F."/>
        </authorList>
    </citation>
    <scope>NUCLEOTIDE SEQUENCE [LARGE SCALE GENOMIC DNA]</scope>
</reference>
<dbReference type="PANTHER" id="PTHR34138">
    <property type="entry name" value="CELL SHAPE-DETERMINING PROTEIN MREC"/>
    <property type="match status" value="1"/>
</dbReference>
<keyword evidence="5" id="KW-0812">Transmembrane</keyword>
<evidence type="ECO:0000256" key="5">
    <source>
        <dbReference type="SAM" id="Phobius"/>
    </source>
</evidence>
<dbReference type="Proteomes" id="UP000228689">
    <property type="component" value="Unassembled WGS sequence"/>
</dbReference>
<accession>A0A2M7RF06</accession>
<name>A0A2M7RF06_9BACT</name>
<dbReference type="GO" id="GO:0005886">
    <property type="term" value="C:plasma membrane"/>
    <property type="evidence" value="ECO:0007669"/>
    <property type="project" value="TreeGrafter"/>
</dbReference>
<dbReference type="NCBIfam" id="TIGR00219">
    <property type="entry name" value="mreC"/>
    <property type="match status" value="1"/>
</dbReference>
<dbReference type="InterPro" id="IPR042177">
    <property type="entry name" value="Cell/Rod_1"/>
</dbReference>
<dbReference type="PANTHER" id="PTHR34138:SF1">
    <property type="entry name" value="CELL SHAPE-DETERMINING PROTEIN MREC"/>
    <property type="match status" value="1"/>
</dbReference>
<sequence length="265" mass="29547">MLKRKKSKVIIITVVIVLLLFFHYLNWLKPVERGVLFVLEPVQTSIYGASASVYQYFANIFHSQNLSVENEVLRQEVIRLRLNQLAFESVQQENDYLRRELDFIETKNYQAIITKIISKPRQQNEMLIIDHGSADGLVEGLPVLAEAGVLVGKISEVMADRAYVSLLTHARSSVAVAVNNFKNSQGIVQGNLGLGLILDLVPLGEELSPGLLVFSSGLEDMIPNKYLIGEVTAVLENNNDLYQKAEVIPAIDYGSLKILTVILPQ</sequence>
<evidence type="ECO:0000256" key="2">
    <source>
        <dbReference type="ARBA" id="ARBA00013855"/>
    </source>
</evidence>
<proteinExistence type="inferred from homology"/>
<dbReference type="InterPro" id="IPR055342">
    <property type="entry name" value="MreC_beta-barrel_core"/>
</dbReference>
<dbReference type="PIRSF" id="PIRSF038471">
    <property type="entry name" value="MreC"/>
    <property type="match status" value="1"/>
</dbReference>
<gene>
    <name evidence="7" type="primary">mreC</name>
    <name evidence="7" type="ORF">COY67_00595</name>
</gene>
<feature type="transmembrane region" description="Helical" evidence="5">
    <location>
        <begin position="9"/>
        <end position="27"/>
    </location>
</feature>
<comment type="caution">
    <text evidence="7">The sequence shown here is derived from an EMBL/GenBank/DDBJ whole genome shotgun (WGS) entry which is preliminary data.</text>
</comment>
<dbReference type="GO" id="GO:0008360">
    <property type="term" value="P:regulation of cell shape"/>
    <property type="evidence" value="ECO:0007669"/>
    <property type="project" value="UniProtKB-KW"/>
</dbReference>
<dbReference type="Gene3D" id="2.40.10.340">
    <property type="entry name" value="Rod shape-determining protein MreC, domain 1"/>
    <property type="match status" value="1"/>
</dbReference>
<feature type="domain" description="Rod shape-determining protein MreC beta-barrel core" evidence="6">
    <location>
        <begin position="118"/>
        <end position="262"/>
    </location>
</feature>
<dbReference type="InterPro" id="IPR007221">
    <property type="entry name" value="MreC"/>
</dbReference>
<keyword evidence="3" id="KW-0133">Cell shape</keyword>
<organism evidence="7 8">
    <name type="scientific">Candidatus Komeilibacteria bacterium CG_4_10_14_0_8_um_filter_37_78</name>
    <dbReference type="NCBI Taxonomy" id="1974471"/>
    <lineage>
        <taxon>Bacteria</taxon>
        <taxon>Candidatus Komeiliibacteriota</taxon>
    </lineage>
</organism>
<keyword evidence="5" id="KW-0472">Membrane</keyword>
<dbReference type="Gene3D" id="2.40.10.350">
    <property type="entry name" value="Rod shape-determining protein MreC, domain 2"/>
    <property type="match status" value="1"/>
</dbReference>
<comment type="similarity">
    <text evidence="1">Belongs to the MreC family.</text>
</comment>
<dbReference type="EMBL" id="PFMC01000013">
    <property type="protein sequence ID" value="PIY95340.1"/>
    <property type="molecule type" value="Genomic_DNA"/>
</dbReference>
<dbReference type="Pfam" id="PF04085">
    <property type="entry name" value="MreC"/>
    <property type="match status" value="1"/>
</dbReference>
<keyword evidence="5" id="KW-1133">Transmembrane helix</keyword>
<evidence type="ECO:0000256" key="1">
    <source>
        <dbReference type="ARBA" id="ARBA00009369"/>
    </source>
</evidence>
<evidence type="ECO:0000256" key="3">
    <source>
        <dbReference type="ARBA" id="ARBA00022960"/>
    </source>
</evidence>
<evidence type="ECO:0000259" key="6">
    <source>
        <dbReference type="Pfam" id="PF04085"/>
    </source>
</evidence>
<protein>
    <recommendedName>
        <fullName evidence="2">Cell shape-determining protein MreC</fullName>
    </recommendedName>
    <alternativeName>
        <fullName evidence="4">Cell shape protein MreC</fullName>
    </alternativeName>
</protein>